<dbReference type="InterPro" id="IPR002372">
    <property type="entry name" value="PQQ_rpt_dom"/>
</dbReference>
<evidence type="ECO:0000313" key="2">
    <source>
        <dbReference type="EMBL" id="EKC61671.1"/>
    </source>
</evidence>
<organism evidence="2">
    <name type="scientific">human gut metagenome</name>
    <dbReference type="NCBI Taxonomy" id="408170"/>
    <lineage>
        <taxon>unclassified sequences</taxon>
        <taxon>metagenomes</taxon>
        <taxon>organismal metagenomes</taxon>
    </lineage>
</organism>
<feature type="domain" description="Pyrrolo-quinoline quinone repeat" evidence="1">
    <location>
        <begin position="15"/>
        <end position="144"/>
    </location>
</feature>
<reference evidence="2" key="1">
    <citation type="journal article" date="2013" name="Environ. Microbiol.">
        <title>Microbiota from the distal guts of lean and obese adolescents exhibit partial functional redundancy besides clear differences in community structure.</title>
        <authorList>
            <person name="Ferrer M."/>
            <person name="Ruiz A."/>
            <person name="Lanza F."/>
            <person name="Haange S.B."/>
            <person name="Oberbach A."/>
            <person name="Till H."/>
            <person name="Bargiela R."/>
            <person name="Campoy C."/>
            <person name="Segura M.T."/>
            <person name="Richter M."/>
            <person name="von Bergen M."/>
            <person name="Seifert J."/>
            <person name="Suarez A."/>
        </authorList>
    </citation>
    <scope>NUCLEOTIDE SEQUENCE</scope>
</reference>
<gene>
    <name evidence="2" type="ORF">OBE_08360</name>
</gene>
<dbReference type="Gene3D" id="2.130.10.10">
    <property type="entry name" value="YVTN repeat-like/Quinoprotein amine dehydrogenase"/>
    <property type="match status" value="1"/>
</dbReference>
<dbReference type="AlphaFoldDB" id="K1TQR1"/>
<dbReference type="PANTHER" id="PTHR34512:SF30">
    <property type="entry name" value="OUTER MEMBRANE PROTEIN ASSEMBLY FACTOR BAMB"/>
    <property type="match status" value="1"/>
</dbReference>
<evidence type="ECO:0000259" key="1">
    <source>
        <dbReference type="Pfam" id="PF13360"/>
    </source>
</evidence>
<comment type="caution">
    <text evidence="2">The sequence shown here is derived from an EMBL/GenBank/DDBJ whole genome shotgun (WGS) entry which is preliminary data.</text>
</comment>
<dbReference type="PANTHER" id="PTHR34512">
    <property type="entry name" value="CELL SURFACE PROTEIN"/>
    <property type="match status" value="1"/>
</dbReference>
<dbReference type="Pfam" id="PF13360">
    <property type="entry name" value="PQQ_2"/>
    <property type="match status" value="1"/>
</dbReference>
<sequence length="166" mass="18387">DTADCGAIWTNKFSTKGISYNSIPIIGTNGIYVVNSNILYELSYANGQVLRQTTLKEKMNSVCNMLLEEHFLYIPLANGTMECVDINSMTSLWQSESFGGQSLSTTFCQDGYLYAGTTNVLSNSTTTGLFYCLNAKDGSTVWTYEDKDHPGGYYWSGAIVYEDALY</sequence>
<accession>K1TQR1</accession>
<dbReference type="SUPFAM" id="SSF50998">
    <property type="entry name" value="Quinoprotein alcohol dehydrogenase-like"/>
    <property type="match status" value="1"/>
</dbReference>
<feature type="non-terminal residue" evidence="2">
    <location>
        <position position="166"/>
    </location>
</feature>
<dbReference type="InterPro" id="IPR015943">
    <property type="entry name" value="WD40/YVTN_repeat-like_dom_sf"/>
</dbReference>
<dbReference type="EMBL" id="AJWZ01005769">
    <property type="protein sequence ID" value="EKC61671.1"/>
    <property type="molecule type" value="Genomic_DNA"/>
</dbReference>
<proteinExistence type="predicted"/>
<name>K1TQR1_9ZZZZ</name>
<feature type="non-terminal residue" evidence="2">
    <location>
        <position position="1"/>
    </location>
</feature>
<protein>
    <recommendedName>
        <fullName evidence="1">Pyrrolo-quinoline quinone repeat domain-containing protein</fullName>
    </recommendedName>
</protein>
<dbReference type="InterPro" id="IPR011047">
    <property type="entry name" value="Quinoprotein_ADH-like_sf"/>
</dbReference>